<proteinExistence type="predicted"/>
<reference evidence="1" key="1">
    <citation type="submission" date="2023-12" db="EMBL/GenBank/DDBJ databases">
        <title>Genome assembly of Anisodus tanguticus.</title>
        <authorList>
            <person name="Wang Y.-J."/>
        </authorList>
    </citation>
    <scope>NUCLEOTIDE SEQUENCE</scope>
    <source>
        <strain evidence="1">KB-2021</strain>
        <tissue evidence="1">Leaf</tissue>
    </source>
</reference>
<comment type="caution">
    <text evidence="1">The sequence shown here is derived from an EMBL/GenBank/DDBJ whole genome shotgun (WGS) entry which is preliminary data.</text>
</comment>
<dbReference type="Proteomes" id="UP001291623">
    <property type="component" value="Unassembled WGS sequence"/>
</dbReference>
<sequence length="132" mass="15338">MRNHGFWRIIGSMKSLSNLKKDFSTAALSTITRRIPFSSLVRLYSTELQPQLSIDLIKIMEQRLSAIENRSAQLQRFLDQPEFTPSEYSTANKELRKLRDSVDLISELRAKQKVTQLDLVQVDIFDAFFLNE</sequence>
<keyword evidence="2" id="KW-1185">Reference proteome</keyword>
<dbReference type="EMBL" id="JAVYJV010000021">
    <property type="protein sequence ID" value="KAK4342570.1"/>
    <property type="molecule type" value="Genomic_DNA"/>
</dbReference>
<name>A0AAE1QZL6_9SOLA</name>
<gene>
    <name evidence="1" type="ORF">RND71_038386</name>
</gene>
<evidence type="ECO:0000313" key="2">
    <source>
        <dbReference type="Proteomes" id="UP001291623"/>
    </source>
</evidence>
<dbReference type="AlphaFoldDB" id="A0AAE1QZL6"/>
<protein>
    <submittedName>
        <fullName evidence="1">Uncharacterized protein</fullName>
    </submittedName>
</protein>
<dbReference type="Gene3D" id="6.10.140.1950">
    <property type="match status" value="1"/>
</dbReference>
<organism evidence="1 2">
    <name type="scientific">Anisodus tanguticus</name>
    <dbReference type="NCBI Taxonomy" id="243964"/>
    <lineage>
        <taxon>Eukaryota</taxon>
        <taxon>Viridiplantae</taxon>
        <taxon>Streptophyta</taxon>
        <taxon>Embryophyta</taxon>
        <taxon>Tracheophyta</taxon>
        <taxon>Spermatophyta</taxon>
        <taxon>Magnoliopsida</taxon>
        <taxon>eudicotyledons</taxon>
        <taxon>Gunneridae</taxon>
        <taxon>Pentapetalae</taxon>
        <taxon>asterids</taxon>
        <taxon>lamiids</taxon>
        <taxon>Solanales</taxon>
        <taxon>Solanaceae</taxon>
        <taxon>Solanoideae</taxon>
        <taxon>Hyoscyameae</taxon>
        <taxon>Anisodus</taxon>
    </lineage>
</organism>
<evidence type="ECO:0000313" key="1">
    <source>
        <dbReference type="EMBL" id="KAK4342570.1"/>
    </source>
</evidence>
<accession>A0AAE1QZL6</accession>